<gene>
    <name evidence="2" type="ORF">SAMN02745131_01158</name>
</gene>
<reference evidence="2 3" key="1">
    <citation type="submission" date="2016-11" db="EMBL/GenBank/DDBJ databases">
        <authorList>
            <person name="Jaros S."/>
            <person name="Januszkiewicz K."/>
            <person name="Wedrychowicz H."/>
        </authorList>
    </citation>
    <scope>NUCLEOTIDE SEQUENCE [LARGE SCALE GENOMIC DNA]</scope>
    <source>
        <strain evidence="2 3">DSM 18119</strain>
    </source>
</reference>
<evidence type="ECO:0000313" key="2">
    <source>
        <dbReference type="EMBL" id="SHE82574.1"/>
    </source>
</evidence>
<feature type="region of interest" description="Disordered" evidence="1">
    <location>
        <begin position="288"/>
        <end position="324"/>
    </location>
</feature>
<dbReference type="RefSeq" id="WP_072834357.1">
    <property type="nucleotide sequence ID" value="NZ_FQUU01000004.1"/>
</dbReference>
<sequence>MKKPVLILTFILYTVTSFSQVQHINLSDVKVLQKKEDSLKHLMKDLFLDSLTAGRMRSDSLFIRTLVRSLQVKNSFYYPFDSLQGVSKLYAPDSTFRIFTWQLDYDGMYVRQRGAIQYNTPNGNLRLVPLRDYSEFADNAMDSIRNKDTWIGAVYYNIVETKYNGKNYYTLFGYDENSIRSNKKWIEVMTFDNKNMPVFGGAYFTFDKDSVKRDPRYRYSIEYKKDASTTLNYDPELQMILVDHLVSESEEPDNPWTLIPDGDYEGFKWVNGKWQHVDKVFDQKLKDGEFPMPDPIRDANGNNDEKKLQERTDQNKTKVKKGKE</sequence>
<organism evidence="2 3">
    <name type="scientific">Flavisolibacter ginsengisoli DSM 18119</name>
    <dbReference type="NCBI Taxonomy" id="1121884"/>
    <lineage>
        <taxon>Bacteria</taxon>
        <taxon>Pseudomonadati</taxon>
        <taxon>Bacteroidota</taxon>
        <taxon>Chitinophagia</taxon>
        <taxon>Chitinophagales</taxon>
        <taxon>Chitinophagaceae</taxon>
        <taxon>Flavisolibacter</taxon>
    </lineage>
</organism>
<accession>A0A1M4WMZ2</accession>
<dbReference type="EMBL" id="FQUU01000004">
    <property type="protein sequence ID" value="SHE82574.1"/>
    <property type="molecule type" value="Genomic_DNA"/>
</dbReference>
<dbReference type="Proteomes" id="UP000184048">
    <property type="component" value="Unassembled WGS sequence"/>
</dbReference>
<dbReference type="OrthoDB" id="788168at2"/>
<name>A0A1M4WMZ2_9BACT</name>
<dbReference type="STRING" id="1121884.SAMN02745131_01158"/>
<dbReference type="AlphaFoldDB" id="A0A1M4WMZ2"/>
<feature type="compositionally biased region" description="Basic and acidic residues" evidence="1">
    <location>
        <begin position="303"/>
        <end position="316"/>
    </location>
</feature>
<evidence type="ECO:0000313" key="3">
    <source>
        <dbReference type="Proteomes" id="UP000184048"/>
    </source>
</evidence>
<proteinExistence type="predicted"/>
<protein>
    <submittedName>
        <fullName evidence="2">Uncharacterized protein</fullName>
    </submittedName>
</protein>
<keyword evidence="3" id="KW-1185">Reference proteome</keyword>
<evidence type="ECO:0000256" key="1">
    <source>
        <dbReference type="SAM" id="MobiDB-lite"/>
    </source>
</evidence>